<feature type="domain" description="LysM" evidence="15">
    <location>
        <begin position="375"/>
        <end position="423"/>
    </location>
</feature>
<sequence>MGLLAHFSVLSQLAILAAATSSHSGVRVTDPYLATQWNACPSACESANPYDWDFYSDLRILKSCTDPMLLNMVASSPTGPADPNHRQPLYACSTVNVDKLAASIFKDTSTPSTSTRQYSTKIAHMETAWREEKTSQSSSQSHTEAVARLVQSHIDAPDSRNATVSMGYSNGVVFGAFIGANMEKGKDKCIIESFLTKVREGALSNKSSVLMQVCDSDRSAAYTLGAVAESNTDPARALAAVRKALATWNTGACVSGYSGTSTSKMSVGEADEDNQDSVSHPRGNATSAHSHAHRRSYGKGLLSEKHHRRAGTCRTIQAKAGEGCSDLAARCGISPADFTKYNPSTALCSAGQHVCCSAGTRPDFSPKPNDDGTCASYKVQTDDWCSKIAAAKSITIKDIETWNAKTWGWTGCDDVQAGANICVSKGDPPMPSVMKNAVCGPQKTGTKRPDNWDDIESLNPCPLNACCDIWGQCGTTAEFCTRTKSATGAPGTAKDETNGCISNCGTDIVYDNSGFGDSPVLVGYYEAFQNTRPCLNLDVTAINNTVEWGGQLGSHSSTFSQAWDHIHFAFANITESFEVDVSSVQDEFNDFKKFSSPGKKPKVLSFGGWSFSTDLDSYAIFRKGVTDEQRSLFASNVVKFADDNDLDGLDFDWEYPSAPDIPGIPKGDPDDGTRYLQFLKEVRDKLSADKTLSIAAPASFWYLKGFPIAKISSVVDYIVYMTYDLHGQWDWDNSWSDNGCDSGSCLRSHVNYTEIENSLSMITKAGVPNSKIVAGLASYGRSFGMVDPTCHGPQCKFTGPESGAMPGRCTQTPGYIANAEIDEWLQSDDQNITTYFDEGSRSTISYSANGTWVAYTDRKERNNRITEWWYNRTVLGTSLWAVDLTEFVAELPDGTVLPPTTLPNCDQVFASVDEVEAAADSIEPECMNLYLIDALRSNLTQSVSEYKDVLQTDYDKKFDWYQDAVREQFPVALRAFLKANSSNYFECTSYTMEAWSQKPVGDNVSSPCPSNPRGTGYATFDWLATDKKGFLADLEEATGITVDQLSWGTVDDSRCVNNPDPSLGPQTTCDGSKNYGMPHLEGDFPVSNPKEIISARLPNITTFEHQSSTISMLADSSLYPGNTIDIVDGASLLVFMVSSSIASMKSVEEIGEEYHKEKVEEAILLFISAFLLIIPGLGEIVDSVELTSVAITLRAIGAAGDVGVGIYSIVSAHDAGAGEIFLALLGGVAILDVFQAPVLFARAAKARRAMEAGDIAKLGNEVKGGMAQIDKLKQGCR</sequence>
<evidence type="ECO:0000256" key="10">
    <source>
        <dbReference type="ARBA" id="ARBA00023326"/>
    </source>
</evidence>
<dbReference type="InterPro" id="IPR001223">
    <property type="entry name" value="Glyco_hydro18_cat"/>
</dbReference>
<feature type="transmembrane region" description="Helical" evidence="13">
    <location>
        <begin position="1159"/>
        <end position="1178"/>
    </location>
</feature>
<dbReference type="SUPFAM" id="SSF54556">
    <property type="entry name" value="Chitinase insertion domain"/>
    <property type="match status" value="1"/>
</dbReference>
<feature type="transmembrane region" description="Helical" evidence="13">
    <location>
        <begin position="1220"/>
        <end position="1240"/>
    </location>
</feature>
<evidence type="ECO:0000313" key="18">
    <source>
        <dbReference type="Proteomes" id="UP000184073"/>
    </source>
</evidence>
<evidence type="ECO:0000259" key="16">
    <source>
        <dbReference type="PROSITE" id="PS51910"/>
    </source>
</evidence>
<evidence type="ECO:0000259" key="15">
    <source>
        <dbReference type="PROSITE" id="PS51782"/>
    </source>
</evidence>
<dbReference type="InterPro" id="IPR036861">
    <property type="entry name" value="Endochitinase-like_sf"/>
</dbReference>
<dbReference type="InterPro" id="IPR036779">
    <property type="entry name" value="LysM_dom_sf"/>
</dbReference>
<reference evidence="18" key="1">
    <citation type="journal article" date="2017" name="Genome Biol.">
        <title>Comparative genomics reveals high biological diversity and specific adaptations in the industrially and medically important fungal genus Aspergillus.</title>
        <authorList>
            <person name="de Vries R.P."/>
            <person name="Riley R."/>
            <person name="Wiebenga A."/>
            <person name="Aguilar-Osorio G."/>
            <person name="Amillis S."/>
            <person name="Uchima C.A."/>
            <person name="Anderluh G."/>
            <person name="Asadollahi M."/>
            <person name="Askin M."/>
            <person name="Barry K."/>
            <person name="Battaglia E."/>
            <person name="Bayram O."/>
            <person name="Benocci T."/>
            <person name="Braus-Stromeyer S.A."/>
            <person name="Caldana C."/>
            <person name="Canovas D."/>
            <person name="Cerqueira G.C."/>
            <person name="Chen F."/>
            <person name="Chen W."/>
            <person name="Choi C."/>
            <person name="Clum A."/>
            <person name="Dos Santos R.A."/>
            <person name="Damasio A.R."/>
            <person name="Diallinas G."/>
            <person name="Emri T."/>
            <person name="Fekete E."/>
            <person name="Flipphi M."/>
            <person name="Freyberg S."/>
            <person name="Gallo A."/>
            <person name="Gournas C."/>
            <person name="Habgood R."/>
            <person name="Hainaut M."/>
            <person name="Harispe M.L."/>
            <person name="Henrissat B."/>
            <person name="Hilden K.S."/>
            <person name="Hope R."/>
            <person name="Hossain A."/>
            <person name="Karabika E."/>
            <person name="Karaffa L."/>
            <person name="Karanyi Z."/>
            <person name="Krasevec N."/>
            <person name="Kuo A."/>
            <person name="Kusch H."/>
            <person name="LaButti K."/>
            <person name="Lagendijk E.L."/>
            <person name="Lapidus A."/>
            <person name="Levasseur A."/>
            <person name="Lindquist E."/>
            <person name="Lipzen A."/>
            <person name="Logrieco A.F."/>
            <person name="MacCabe A."/>
            <person name="Maekelae M.R."/>
            <person name="Malavazi I."/>
            <person name="Melin P."/>
            <person name="Meyer V."/>
            <person name="Mielnichuk N."/>
            <person name="Miskei M."/>
            <person name="Molnar A.P."/>
            <person name="Mule G."/>
            <person name="Ngan C.Y."/>
            <person name="Orejas M."/>
            <person name="Orosz E."/>
            <person name="Ouedraogo J.P."/>
            <person name="Overkamp K.M."/>
            <person name="Park H.-S."/>
            <person name="Perrone G."/>
            <person name="Piumi F."/>
            <person name="Punt P.J."/>
            <person name="Ram A.F."/>
            <person name="Ramon A."/>
            <person name="Rauscher S."/>
            <person name="Record E."/>
            <person name="Riano-Pachon D.M."/>
            <person name="Robert V."/>
            <person name="Roehrig J."/>
            <person name="Ruller R."/>
            <person name="Salamov A."/>
            <person name="Salih N.S."/>
            <person name="Samson R.A."/>
            <person name="Sandor E."/>
            <person name="Sanguinetti M."/>
            <person name="Schuetze T."/>
            <person name="Sepcic K."/>
            <person name="Shelest E."/>
            <person name="Sherlock G."/>
            <person name="Sophianopoulou V."/>
            <person name="Squina F.M."/>
            <person name="Sun H."/>
            <person name="Susca A."/>
            <person name="Todd R.B."/>
            <person name="Tsang A."/>
            <person name="Unkles S.E."/>
            <person name="van de Wiele N."/>
            <person name="van Rossen-Uffink D."/>
            <person name="Oliveira J.V."/>
            <person name="Vesth T.C."/>
            <person name="Visser J."/>
            <person name="Yu J.-H."/>
            <person name="Zhou M."/>
            <person name="Andersen M.R."/>
            <person name="Archer D.B."/>
            <person name="Baker S.E."/>
            <person name="Benoit I."/>
            <person name="Brakhage A.A."/>
            <person name="Braus G.H."/>
            <person name="Fischer R."/>
            <person name="Frisvad J.C."/>
            <person name="Goldman G.H."/>
            <person name="Houbraken J."/>
            <person name="Oakley B."/>
            <person name="Pocsi I."/>
            <person name="Scazzocchio C."/>
            <person name="Seiboth B."/>
            <person name="vanKuyk P.A."/>
            <person name="Wortman J."/>
            <person name="Dyer P.S."/>
            <person name="Grigoriev I.V."/>
        </authorList>
    </citation>
    <scope>NUCLEOTIDE SEQUENCE [LARGE SCALE GENOMIC DNA]</scope>
    <source>
        <strain evidence="18">CBS 583.65</strain>
    </source>
</reference>
<evidence type="ECO:0000256" key="12">
    <source>
        <dbReference type="SAM" id="MobiDB-lite"/>
    </source>
</evidence>
<feature type="signal peptide" evidence="14">
    <location>
        <begin position="1"/>
        <end position="19"/>
    </location>
</feature>
<accession>A0A1L9PDS5</accession>
<dbReference type="EC" id="3.2.1.14" evidence="3"/>
<keyword evidence="13" id="KW-0812">Transmembrane</keyword>
<keyword evidence="7" id="KW-0843">Virulence</keyword>
<gene>
    <name evidence="17" type="ORF">ASPVEDRAFT_50991</name>
</gene>
<dbReference type="VEuPathDB" id="FungiDB:ASPVEDRAFT_50991"/>
<dbReference type="Pfam" id="PF01476">
    <property type="entry name" value="LysM"/>
    <property type="match status" value="1"/>
</dbReference>
<dbReference type="RefSeq" id="XP_040665368.1">
    <property type="nucleotide sequence ID" value="XM_040814405.1"/>
</dbReference>
<dbReference type="InterPro" id="IPR018392">
    <property type="entry name" value="LysM"/>
</dbReference>
<evidence type="ECO:0000256" key="8">
    <source>
        <dbReference type="ARBA" id="ARBA00023277"/>
    </source>
</evidence>
<comment type="catalytic activity">
    <reaction evidence="1">
        <text>Random endo-hydrolysis of N-acetyl-beta-D-glucosaminide (1-&gt;4)-beta-linkages in chitin and chitodextrins.</text>
        <dbReference type="EC" id="3.2.1.14"/>
    </reaction>
</comment>
<evidence type="ECO:0000256" key="6">
    <source>
        <dbReference type="ARBA" id="ARBA00023024"/>
    </source>
</evidence>
<dbReference type="Gene3D" id="3.20.20.80">
    <property type="entry name" value="Glycosidases"/>
    <property type="match status" value="1"/>
</dbReference>
<dbReference type="SUPFAM" id="SSF51445">
    <property type="entry name" value="(Trans)glycosidases"/>
    <property type="match status" value="1"/>
</dbReference>
<evidence type="ECO:0000256" key="3">
    <source>
        <dbReference type="ARBA" id="ARBA00012729"/>
    </source>
</evidence>
<evidence type="ECO:0000256" key="4">
    <source>
        <dbReference type="ARBA" id="ARBA00022669"/>
    </source>
</evidence>
<proteinExistence type="inferred from homology"/>
<dbReference type="Proteomes" id="UP000184073">
    <property type="component" value="Unassembled WGS sequence"/>
</dbReference>
<dbReference type="GO" id="GO:0008061">
    <property type="term" value="F:chitin binding"/>
    <property type="evidence" value="ECO:0007669"/>
    <property type="project" value="UniProtKB-KW"/>
</dbReference>
<evidence type="ECO:0000256" key="11">
    <source>
        <dbReference type="RuleBase" id="RU000489"/>
    </source>
</evidence>
<dbReference type="GeneID" id="63729916"/>
<keyword evidence="14" id="KW-0732">Signal</keyword>
<evidence type="ECO:0000256" key="14">
    <source>
        <dbReference type="SAM" id="SignalP"/>
    </source>
</evidence>
<dbReference type="Pfam" id="PF00704">
    <property type="entry name" value="Glyco_hydro_18"/>
    <property type="match status" value="1"/>
</dbReference>
<evidence type="ECO:0000256" key="9">
    <source>
        <dbReference type="ARBA" id="ARBA00023295"/>
    </source>
</evidence>
<dbReference type="PROSITE" id="PS01095">
    <property type="entry name" value="GH18_1"/>
    <property type="match status" value="1"/>
</dbReference>
<evidence type="ECO:0000256" key="7">
    <source>
        <dbReference type="ARBA" id="ARBA00023026"/>
    </source>
</evidence>
<keyword evidence="4" id="KW-0147">Chitin-binding</keyword>
<dbReference type="InterPro" id="IPR017853">
    <property type="entry name" value="GH"/>
</dbReference>
<dbReference type="SMART" id="SM00636">
    <property type="entry name" value="Glyco_18"/>
    <property type="match status" value="1"/>
</dbReference>
<evidence type="ECO:0000256" key="2">
    <source>
        <dbReference type="ARBA" id="ARBA00008682"/>
    </source>
</evidence>
<evidence type="ECO:0000256" key="13">
    <source>
        <dbReference type="SAM" id="Phobius"/>
    </source>
</evidence>
<dbReference type="EMBL" id="KV878127">
    <property type="protein sequence ID" value="OJI99605.1"/>
    <property type="molecule type" value="Genomic_DNA"/>
</dbReference>
<comment type="similarity">
    <text evidence="2">Belongs to the glycosyl hydrolase 18 family. Chitinase class V subfamily.</text>
</comment>
<keyword evidence="18" id="KW-1185">Reference proteome</keyword>
<evidence type="ECO:0000256" key="1">
    <source>
        <dbReference type="ARBA" id="ARBA00000822"/>
    </source>
</evidence>
<keyword evidence="10" id="KW-0624">Polysaccharide degradation</keyword>
<evidence type="ECO:0000313" key="17">
    <source>
        <dbReference type="EMBL" id="OJI99605.1"/>
    </source>
</evidence>
<keyword evidence="13" id="KW-0472">Membrane</keyword>
<dbReference type="AlphaFoldDB" id="A0A1L9PDS5"/>
<keyword evidence="6" id="KW-0146">Chitin degradation</keyword>
<dbReference type="SMART" id="SM00257">
    <property type="entry name" value="LysM"/>
    <property type="match status" value="2"/>
</dbReference>
<dbReference type="GO" id="GO:0000272">
    <property type="term" value="P:polysaccharide catabolic process"/>
    <property type="evidence" value="ECO:0007669"/>
    <property type="project" value="UniProtKB-KW"/>
</dbReference>
<dbReference type="STRING" id="1036611.A0A1L9PDS5"/>
<name>A0A1L9PDS5_ASPVE</name>
<keyword evidence="9 11" id="KW-0326">Glycosidase</keyword>
<dbReference type="GO" id="GO:0008843">
    <property type="term" value="F:endochitinase activity"/>
    <property type="evidence" value="ECO:0007669"/>
    <property type="project" value="UniProtKB-EC"/>
</dbReference>
<dbReference type="PROSITE" id="PS51910">
    <property type="entry name" value="GH18_2"/>
    <property type="match status" value="1"/>
</dbReference>
<dbReference type="InterPro" id="IPR029070">
    <property type="entry name" value="Chitinase_insertion_sf"/>
</dbReference>
<feature type="region of interest" description="Disordered" evidence="12">
    <location>
        <begin position="264"/>
        <end position="305"/>
    </location>
</feature>
<dbReference type="InterPro" id="IPR053214">
    <property type="entry name" value="LysM12-like"/>
</dbReference>
<feature type="chain" id="PRO_5012250925" description="chitinase" evidence="14">
    <location>
        <begin position="20"/>
        <end position="1277"/>
    </location>
</feature>
<keyword evidence="13" id="KW-1133">Transmembrane helix</keyword>
<dbReference type="PROSITE" id="PS51782">
    <property type="entry name" value="LYSM"/>
    <property type="match status" value="1"/>
</dbReference>
<keyword evidence="8" id="KW-0119">Carbohydrate metabolism</keyword>
<dbReference type="Gene3D" id="3.10.50.10">
    <property type="match status" value="1"/>
</dbReference>
<dbReference type="OrthoDB" id="73875at2759"/>
<dbReference type="CDD" id="cd00118">
    <property type="entry name" value="LysM"/>
    <property type="match status" value="1"/>
</dbReference>
<dbReference type="CDD" id="cd02878">
    <property type="entry name" value="GH18_zymocin_alpha"/>
    <property type="match status" value="1"/>
</dbReference>
<dbReference type="PANTHER" id="PTHR47700">
    <property type="entry name" value="V CHITINASE, PUTATIVE (AFU_ORTHOLOGUE AFUA_6G13720)-RELATED"/>
    <property type="match status" value="1"/>
</dbReference>
<evidence type="ECO:0000256" key="5">
    <source>
        <dbReference type="ARBA" id="ARBA00022801"/>
    </source>
</evidence>
<feature type="domain" description="GH18" evidence="16">
    <location>
        <begin position="519"/>
        <end position="895"/>
    </location>
</feature>
<dbReference type="Gene3D" id="3.10.350.10">
    <property type="entry name" value="LysM domain"/>
    <property type="match status" value="2"/>
</dbReference>
<dbReference type="CDD" id="cd00035">
    <property type="entry name" value="ChtBD1"/>
    <property type="match status" value="1"/>
</dbReference>
<dbReference type="GO" id="GO:0006032">
    <property type="term" value="P:chitin catabolic process"/>
    <property type="evidence" value="ECO:0007669"/>
    <property type="project" value="UniProtKB-KW"/>
</dbReference>
<organism evidence="17 18">
    <name type="scientific">Aspergillus versicolor CBS 583.65</name>
    <dbReference type="NCBI Taxonomy" id="1036611"/>
    <lineage>
        <taxon>Eukaryota</taxon>
        <taxon>Fungi</taxon>
        <taxon>Dikarya</taxon>
        <taxon>Ascomycota</taxon>
        <taxon>Pezizomycotina</taxon>
        <taxon>Eurotiomycetes</taxon>
        <taxon>Eurotiomycetidae</taxon>
        <taxon>Eurotiales</taxon>
        <taxon>Aspergillaceae</taxon>
        <taxon>Aspergillus</taxon>
        <taxon>Aspergillus subgen. Nidulantes</taxon>
    </lineage>
</organism>
<keyword evidence="5 11" id="KW-0378">Hydrolase</keyword>
<dbReference type="InterPro" id="IPR001579">
    <property type="entry name" value="Glyco_hydro_18_chit_AS"/>
</dbReference>
<dbReference type="InterPro" id="IPR011583">
    <property type="entry name" value="Chitinase_II/V-like_cat"/>
</dbReference>
<dbReference type="Gene3D" id="3.30.60.10">
    <property type="entry name" value="Endochitinase-like"/>
    <property type="match status" value="1"/>
</dbReference>
<dbReference type="PANTHER" id="PTHR47700:SF2">
    <property type="entry name" value="CHITINASE"/>
    <property type="match status" value="1"/>
</dbReference>
<protein>
    <recommendedName>
        <fullName evidence="3">chitinase</fullName>
        <ecNumber evidence="3">3.2.1.14</ecNumber>
    </recommendedName>
</protein>
<dbReference type="SUPFAM" id="SSF57016">
    <property type="entry name" value="Plant lectins/antimicrobial peptides"/>
    <property type="match status" value="1"/>
</dbReference>